<gene>
    <name evidence="2" type="ORF">CLV43_102327</name>
</gene>
<dbReference type="Pfam" id="PF21780">
    <property type="entry name" value="DUF6875"/>
    <property type="match status" value="1"/>
</dbReference>
<dbReference type="AlphaFoldDB" id="A0A2T0TGD9"/>
<evidence type="ECO:0000259" key="1">
    <source>
        <dbReference type="Pfam" id="PF21780"/>
    </source>
</evidence>
<dbReference type="EMBL" id="PVTF01000002">
    <property type="protein sequence ID" value="PRY44762.1"/>
    <property type="molecule type" value="Genomic_DNA"/>
</dbReference>
<feature type="domain" description="DUF6875" evidence="1">
    <location>
        <begin position="12"/>
        <end position="182"/>
    </location>
</feature>
<evidence type="ECO:0000313" key="2">
    <source>
        <dbReference type="EMBL" id="PRY44762.1"/>
    </source>
</evidence>
<dbReference type="Proteomes" id="UP000239494">
    <property type="component" value="Unassembled WGS sequence"/>
</dbReference>
<reference evidence="2 3" key="1">
    <citation type="submission" date="2018-03" db="EMBL/GenBank/DDBJ databases">
        <title>Genomic Encyclopedia of Archaeal and Bacterial Type Strains, Phase II (KMG-II): from individual species to whole genera.</title>
        <authorList>
            <person name="Goeker M."/>
        </authorList>
    </citation>
    <scope>NUCLEOTIDE SEQUENCE [LARGE SCALE GENOMIC DNA]</scope>
    <source>
        <strain evidence="2 3">DSM 44720</strain>
    </source>
</reference>
<organism evidence="2 3">
    <name type="scientific">Umezawaea tangerina</name>
    <dbReference type="NCBI Taxonomy" id="84725"/>
    <lineage>
        <taxon>Bacteria</taxon>
        <taxon>Bacillati</taxon>
        <taxon>Actinomycetota</taxon>
        <taxon>Actinomycetes</taxon>
        <taxon>Pseudonocardiales</taxon>
        <taxon>Pseudonocardiaceae</taxon>
        <taxon>Umezawaea</taxon>
    </lineage>
</organism>
<evidence type="ECO:0000313" key="3">
    <source>
        <dbReference type="Proteomes" id="UP000239494"/>
    </source>
</evidence>
<sequence>MVQGVSSWALDAAQKWFRDYLTQPHDAIGRTGAVCPFVEPSQRADCLRVEEWRMDDDADVDDVVALIGRMVEHFDGIAWASANKILHALVVVLPDLAGDRAHLLDEAHRITKPDLVRRGLMLGQFHAECDEPSARNPDFPVSKSPVPLFALRHVAFHDVLFLDSDPGWFAHYARRYGKRYAKGAVPEPLFAALFARACRRWGAE</sequence>
<dbReference type="InterPro" id="IPR049240">
    <property type="entry name" value="DUF6875"/>
</dbReference>
<protein>
    <recommendedName>
        <fullName evidence="1">DUF6875 domain-containing protein</fullName>
    </recommendedName>
</protein>
<proteinExistence type="predicted"/>
<accession>A0A2T0TGD9</accession>
<comment type="caution">
    <text evidence="2">The sequence shown here is derived from an EMBL/GenBank/DDBJ whole genome shotgun (WGS) entry which is preliminary data.</text>
</comment>
<dbReference type="RefSeq" id="WP_342749759.1">
    <property type="nucleotide sequence ID" value="NZ_PVTF01000002.1"/>
</dbReference>
<keyword evidence="3" id="KW-1185">Reference proteome</keyword>
<name>A0A2T0TGD9_9PSEU</name>